<dbReference type="SUPFAM" id="SSF53850">
    <property type="entry name" value="Periplasmic binding protein-like II"/>
    <property type="match status" value="1"/>
</dbReference>
<evidence type="ECO:0000313" key="3">
    <source>
        <dbReference type="Proteomes" id="UP000006230"/>
    </source>
</evidence>
<dbReference type="AlphaFoldDB" id="Q0FTU5"/>
<dbReference type="STRING" id="314265.R2601_19994"/>
<evidence type="ECO:0000313" key="2">
    <source>
        <dbReference type="EMBL" id="EAU47654.1"/>
    </source>
</evidence>
<gene>
    <name evidence="2" type="ORF">R2601_19994</name>
</gene>
<sequence>MGLWATLAAALEVENRKVYPGTTDRTLSIVSTADLEVFEPYIQRFQQSHPELTVDYTVASSVELYRAIRDGAAFDLAISSAMDLQLKLANDGLAQSHRSDRTDALPDWARWRDLIFAFTAEPAVVVMSSRALDGAPPPATRQELITLLRDNPERFRNAIGTYDVRDSGLGYLFATQEARSTDAYWRLSEIMGRLSPELYCCSGQMVDAVISGRLSLAYNVLGSYAAQRMAQEDRRDIEIVQMQDFANLMLRTAIIPATATQTTAAGALIDMLLELGLRETPGDWPLPPLSQGTSDFGPIRLGPALMVYLDPFNRRAFLAEWENALVQDIVIEP</sequence>
<dbReference type="HOGENOM" id="CLU_026974_12_0_5"/>
<dbReference type="PANTHER" id="PTHR30006:SF25">
    <property type="entry name" value="PHOSPHOGLYCERATE TRANSPORT REGULATORY PROTEIN PGTC"/>
    <property type="match status" value="1"/>
</dbReference>
<dbReference type="Gene3D" id="3.40.190.10">
    <property type="entry name" value="Periplasmic binding protein-like II"/>
    <property type="match status" value="2"/>
</dbReference>
<protein>
    <recommendedName>
        <fullName evidence="4">ABC transporter substrate-binding protein</fullName>
    </recommendedName>
</protein>
<dbReference type="eggNOG" id="COG1840">
    <property type="taxonomic scope" value="Bacteria"/>
</dbReference>
<accession>Q0FTU5</accession>
<dbReference type="Proteomes" id="UP000006230">
    <property type="component" value="Unassembled WGS sequence"/>
</dbReference>
<dbReference type="GO" id="GO:0030288">
    <property type="term" value="C:outer membrane-bounded periplasmic space"/>
    <property type="evidence" value="ECO:0007669"/>
    <property type="project" value="TreeGrafter"/>
</dbReference>
<evidence type="ECO:0000256" key="1">
    <source>
        <dbReference type="ARBA" id="ARBA00022729"/>
    </source>
</evidence>
<dbReference type="PANTHER" id="PTHR30006">
    <property type="entry name" value="THIAMINE-BINDING PERIPLASMIC PROTEIN-RELATED"/>
    <property type="match status" value="1"/>
</dbReference>
<name>Q0FTU5_SALBH</name>
<keyword evidence="3" id="KW-1185">Reference proteome</keyword>
<organism evidence="2 3">
    <name type="scientific">Salipiger bermudensis (strain DSM 26914 / JCM 13377 / KCTC 12554 / HTCC2601)</name>
    <name type="common">Pelagibaca bermudensis</name>
    <dbReference type="NCBI Taxonomy" id="314265"/>
    <lineage>
        <taxon>Bacteria</taxon>
        <taxon>Pseudomonadati</taxon>
        <taxon>Pseudomonadota</taxon>
        <taxon>Alphaproteobacteria</taxon>
        <taxon>Rhodobacterales</taxon>
        <taxon>Roseobacteraceae</taxon>
        <taxon>Salipiger</taxon>
    </lineage>
</organism>
<dbReference type="Pfam" id="PF13531">
    <property type="entry name" value="SBP_bac_11"/>
    <property type="match status" value="1"/>
</dbReference>
<evidence type="ECO:0008006" key="4">
    <source>
        <dbReference type="Google" id="ProtNLM"/>
    </source>
</evidence>
<keyword evidence="1" id="KW-0732">Signal</keyword>
<dbReference type="EMBL" id="AATQ01000005">
    <property type="protein sequence ID" value="EAU47654.1"/>
    <property type="molecule type" value="Genomic_DNA"/>
</dbReference>
<comment type="caution">
    <text evidence="2">The sequence shown here is derived from an EMBL/GenBank/DDBJ whole genome shotgun (WGS) entry which is preliminary data.</text>
</comment>
<proteinExistence type="predicted"/>
<reference evidence="2 3" key="1">
    <citation type="journal article" date="2010" name="J. Bacteriol.">
        <title>Genome sequences of Pelagibaca bermudensis HTCC2601T and Maritimibacter alkaliphilus HTCC2654T, the type strains of two marine Roseobacter genera.</title>
        <authorList>
            <person name="Thrash J.C."/>
            <person name="Cho J.C."/>
            <person name="Ferriera S."/>
            <person name="Johnson J."/>
            <person name="Vergin K.L."/>
            <person name="Giovannoni S.J."/>
        </authorList>
    </citation>
    <scope>NUCLEOTIDE SEQUENCE [LARGE SCALE GENOMIC DNA]</scope>
    <source>
        <strain evidence="3">DSM 26914 / JCM 13377 / KCTC 12554 / HTCC2601</strain>
    </source>
</reference>